<dbReference type="EMBL" id="RBIG01000001">
    <property type="protein sequence ID" value="RKQ73222.1"/>
    <property type="molecule type" value="Genomic_DNA"/>
</dbReference>
<dbReference type="PANTHER" id="PTHR38011:SF7">
    <property type="entry name" value="2,5-DIAMINO-6-RIBOSYLAMINO-4(3H)-PYRIMIDINONE 5'-PHOSPHATE REDUCTASE"/>
    <property type="match status" value="1"/>
</dbReference>
<keyword evidence="10 13" id="KW-0521">NADP</keyword>
<evidence type="ECO:0000256" key="10">
    <source>
        <dbReference type="ARBA" id="ARBA00022857"/>
    </source>
</evidence>
<dbReference type="CDD" id="cd01284">
    <property type="entry name" value="Riboflavin_deaminase-reductase"/>
    <property type="match status" value="1"/>
</dbReference>
<feature type="binding site" evidence="15">
    <location>
        <position position="297"/>
    </location>
    <ligand>
        <name>substrate</name>
    </ligand>
</feature>
<dbReference type="InterPro" id="IPR016192">
    <property type="entry name" value="APOBEC/CMP_deaminase_Zn-bd"/>
</dbReference>
<evidence type="ECO:0000256" key="4">
    <source>
        <dbReference type="ARBA" id="ARBA00005259"/>
    </source>
</evidence>
<evidence type="ECO:0000256" key="13">
    <source>
        <dbReference type="PIRNR" id="PIRNR006769"/>
    </source>
</evidence>
<dbReference type="InterPro" id="IPR004794">
    <property type="entry name" value="Eubact_RibD"/>
</dbReference>
<feature type="binding site" evidence="15">
    <location>
        <position position="169"/>
    </location>
    <ligand>
        <name>NADP(+)</name>
        <dbReference type="ChEBI" id="CHEBI:58349"/>
    </ligand>
</feature>
<keyword evidence="6 13" id="KW-0686">Riboflavin biosynthesis</keyword>
<evidence type="ECO:0000259" key="17">
    <source>
        <dbReference type="PROSITE" id="PS51747"/>
    </source>
</evidence>
<comment type="catalytic activity">
    <reaction evidence="13">
        <text>2,5-diamino-6-hydroxy-4-(5-phosphoribosylamino)-pyrimidine + H2O + H(+) = 5-amino-6-(5-phospho-D-ribosylamino)uracil + NH4(+)</text>
        <dbReference type="Rhea" id="RHEA:21868"/>
        <dbReference type="ChEBI" id="CHEBI:15377"/>
        <dbReference type="ChEBI" id="CHEBI:15378"/>
        <dbReference type="ChEBI" id="CHEBI:28938"/>
        <dbReference type="ChEBI" id="CHEBI:58453"/>
        <dbReference type="ChEBI" id="CHEBI:58614"/>
        <dbReference type="EC" id="3.5.4.26"/>
    </reaction>
</comment>
<dbReference type="GO" id="GO:0009231">
    <property type="term" value="P:riboflavin biosynthetic process"/>
    <property type="evidence" value="ECO:0007669"/>
    <property type="project" value="UniProtKB-UniPathway"/>
</dbReference>
<dbReference type="InterPro" id="IPR016193">
    <property type="entry name" value="Cytidine_deaminase-like"/>
</dbReference>
<dbReference type="Gene3D" id="3.40.430.10">
    <property type="entry name" value="Dihydrofolate Reductase, subunit A"/>
    <property type="match status" value="1"/>
</dbReference>
<organism evidence="18 19">
    <name type="scientific">Oceanibaculum indicum</name>
    <dbReference type="NCBI Taxonomy" id="526216"/>
    <lineage>
        <taxon>Bacteria</taxon>
        <taxon>Pseudomonadati</taxon>
        <taxon>Pseudomonadota</taxon>
        <taxon>Alphaproteobacteria</taxon>
        <taxon>Rhodospirillales</taxon>
        <taxon>Oceanibaculaceae</taxon>
        <taxon>Oceanibaculum</taxon>
    </lineage>
</organism>
<keyword evidence="12" id="KW-0511">Multifunctional enzyme</keyword>
<feature type="binding site" evidence="15">
    <location>
        <position position="205"/>
    </location>
    <ligand>
        <name>substrate</name>
    </ligand>
</feature>
<dbReference type="SUPFAM" id="SSF53927">
    <property type="entry name" value="Cytidine deaminase-like"/>
    <property type="match status" value="1"/>
</dbReference>
<accession>A0A420WQU4</accession>
<evidence type="ECO:0000256" key="5">
    <source>
        <dbReference type="ARBA" id="ARBA00007417"/>
    </source>
</evidence>
<sequence>MTDLVHMRAALSLAERGLGQVAPNPAVGCVLVSSDGQIVGRGWTQPGGRPHAETEALRRAGPLAKGATAYVTLEPCSHHGKTPPCADALVAAGIARAVVALEDSDPRVSGRGLARLRDAGIAVEVGLCADEARRLNEGFFLKVEQGRPLVTVKLASSLDGNIATHSGDSKWITGPEARRQAHLLRATHDAILVGSNTALSDDPELTCRLPGLAGRSPVRIVADGRLRLPLTSRLVATASQVPTWLCTREGNDPSRLDAYRDLGLEVIELPGDGDNPLDVAALAQALGARGITRLLVEGGGAVIAALLQRDLIDRLVWFRAGLAIGGDGVPAIGGLGLQRVADAPDFMRTDAVPVGADMMECYARNPIPRA</sequence>
<dbReference type="UniPathway" id="UPA00275">
    <property type="reaction ID" value="UER00401"/>
</dbReference>
<comment type="pathway">
    <text evidence="2 13">Cofactor biosynthesis; riboflavin biosynthesis; 5-amino-6-(D-ribitylamino)uracil from GTP: step 2/4.</text>
</comment>
<comment type="similarity">
    <text evidence="5 13">In the C-terminal section; belongs to the HTP reductase family.</text>
</comment>
<dbReference type="GO" id="GO:0008270">
    <property type="term" value="F:zinc ion binding"/>
    <property type="evidence" value="ECO:0007669"/>
    <property type="project" value="InterPro"/>
</dbReference>
<evidence type="ECO:0000256" key="11">
    <source>
        <dbReference type="ARBA" id="ARBA00023002"/>
    </source>
</evidence>
<feature type="binding site" evidence="16">
    <location>
        <position position="51"/>
    </location>
    <ligand>
        <name>Zn(2+)</name>
        <dbReference type="ChEBI" id="CHEBI:29105"/>
        <note>catalytic</note>
    </ligand>
</feature>
<protein>
    <recommendedName>
        <fullName evidence="13">Riboflavin biosynthesis protein RibD</fullName>
    </recommendedName>
    <domain>
        <recommendedName>
            <fullName evidence="13">Diaminohydroxyphosphoribosylaminopyrimidine deaminase</fullName>
            <shortName evidence="13">DRAP deaminase</shortName>
            <ecNumber evidence="13">3.5.4.26</ecNumber>
        </recommendedName>
        <alternativeName>
            <fullName evidence="13">Riboflavin-specific deaminase</fullName>
        </alternativeName>
    </domain>
    <domain>
        <recommendedName>
            <fullName evidence="13">5-amino-6-(5-phosphoribosylamino)uracil reductase</fullName>
            <ecNumber evidence="13">1.1.1.193</ecNumber>
        </recommendedName>
        <alternativeName>
            <fullName evidence="13">HTP reductase</fullName>
        </alternativeName>
    </domain>
</protein>
<dbReference type="SUPFAM" id="SSF53597">
    <property type="entry name" value="Dihydrofolate reductase-like"/>
    <property type="match status" value="1"/>
</dbReference>
<keyword evidence="8 13" id="KW-0378">Hydrolase</keyword>
<comment type="catalytic activity">
    <reaction evidence="13">
        <text>5-amino-6-(5-phospho-D-ribitylamino)uracil + NADP(+) = 5-amino-6-(5-phospho-D-ribosylamino)uracil + NADPH + H(+)</text>
        <dbReference type="Rhea" id="RHEA:17845"/>
        <dbReference type="ChEBI" id="CHEBI:15378"/>
        <dbReference type="ChEBI" id="CHEBI:57783"/>
        <dbReference type="ChEBI" id="CHEBI:58349"/>
        <dbReference type="ChEBI" id="CHEBI:58421"/>
        <dbReference type="ChEBI" id="CHEBI:58453"/>
        <dbReference type="EC" id="1.1.1.193"/>
    </reaction>
</comment>
<evidence type="ECO:0000313" key="18">
    <source>
        <dbReference type="EMBL" id="RKQ73222.1"/>
    </source>
</evidence>
<dbReference type="PROSITE" id="PS00903">
    <property type="entry name" value="CYT_DCMP_DEAMINASES_1"/>
    <property type="match status" value="1"/>
</dbReference>
<dbReference type="InterPro" id="IPR024072">
    <property type="entry name" value="DHFR-like_dom_sf"/>
</dbReference>
<feature type="binding site" evidence="16">
    <location>
        <position position="85"/>
    </location>
    <ligand>
        <name>Zn(2+)</name>
        <dbReference type="ChEBI" id="CHEBI:29105"/>
        <note>catalytic</note>
    </ligand>
</feature>
<evidence type="ECO:0000256" key="9">
    <source>
        <dbReference type="ARBA" id="ARBA00022833"/>
    </source>
</evidence>
<gene>
    <name evidence="18" type="ORF">BCL74_1002</name>
</gene>
<keyword evidence="7 13" id="KW-0479">Metal-binding</keyword>
<evidence type="ECO:0000256" key="8">
    <source>
        <dbReference type="ARBA" id="ARBA00022801"/>
    </source>
</evidence>
<evidence type="ECO:0000256" key="16">
    <source>
        <dbReference type="PIRSR" id="PIRSR006769-3"/>
    </source>
</evidence>
<dbReference type="Proteomes" id="UP000277424">
    <property type="component" value="Unassembled WGS sequence"/>
</dbReference>
<dbReference type="OrthoDB" id="9800865at2"/>
<dbReference type="FunFam" id="3.40.140.10:FF:000025">
    <property type="entry name" value="Riboflavin biosynthesis protein RibD"/>
    <property type="match status" value="1"/>
</dbReference>
<evidence type="ECO:0000256" key="1">
    <source>
        <dbReference type="ARBA" id="ARBA00002151"/>
    </source>
</evidence>
<dbReference type="Pfam" id="PF00383">
    <property type="entry name" value="dCMP_cyt_deam_1"/>
    <property type="match status" value="1"/>
</dbReference>
<dbReference type="PIRSF" id="PIRSF006769">
    <property type="entry name" value="RibD"/>
    <property type="match status" value="1"/>
</dbReference>
<name>A0A420WQU4_9PROT</name>
<dbReference type="Pfam" id="PF01872">
    <property type="entry name" value="RibD_C"/>
    <property type="match status" value="1"/>
</dbReference>
<evidence type="ECO:0000256" key="2">
    <source>
        <dbReference type="ARBA" id="ARBA00004882"/>
    </source>
</evidence>
<dbReference type="GO" id="GO:0050661">
    <property type="term" value="F:NADP binding"/>
    <property type="evidence" value="ECO:0007669"/>
    <property type="project" value="InterPro"/>
</dbReference>
<feature type="binding site" evidence="15">
    <location>
        <position position="171"/>
    </location>
    <ligand>
        <name>NADP(+)</name>
        <dbReference type="ChEBI" id="CHEBI:58349"/>
    </ligand>
</feature>
<dbReference type="InterPro" id="IPR002125">
    <property type="entry name" value="CMP_dCMP_dom"/>
</dbReference>
<evidence type="ECO:0000256" key="7">
    <source>
        <dbReference type="ARBA" id="ARBA00022723"/>
    </source>
</evidence>
<feature type="binding site" evidence="15">
    <location>
        <position position="201"/>
    </location>
    <ligand>
        <name>NADP(+)</name>
        <dbReference type="ChEBI" id="CHEBI:58349"/>
    </ligand>
</feature>
<feature type="binding site" evidence="16">
    <location>
        <position position="76"/>
    </location>
    <ligand>
        <name>Zn(2+)</name>
        <dbReference type="ChEBI" id="CHEBI:29105"/>
        <note>catalytic</note>
    </ligand>
</feature>
<dbReference type="NCBIfam" id="TIGR00227">
    <property type="entry name" value="ribD_Cterm"/>
    <property type="match status" value="1"/>
</dbReference>
<evidence type="ECO:0000256" key="6">
    <source>
        <dbReference type="ARBA" id="ARBA00022619"/>
    </source>
</evidence>
<feature type="binding site" evidence="15">
    <location>
        <position position="208"/>
    </location>
    <ligand>
        <name>substrate</name>
    </ligand>
</feature>
<evidence type="ECO:0000256" key="3">
    <source>
        <dbReference type="ARBA" id="ARBA00004910"/>
    </source>
</evidence>
<evidence type="ECO:0000256" key="14">
    <source>
        <dbReference type="PIRSR" id="PIRSR006769-1"/>
    </source>
</evidence>
<feature type="active site" description="Proton donor" evidence="14">
    <location>
        <position position="53"/>
    </location>
</feature>
<dbReference type="EC" id="1.1.1.193" evidence="13"/>
<proteinExistence type="inferred from homology"/>
<evidence type="ECO:0000256" key="15">
    <source>
        <dbReference type="PIRSR" id="PIRSR006769-2"/>
    </source>
</evidence>
<dbReference type="PANTHER" id="PTHR38011">
    <property type="entry name" value="DIHYDROFOLATE REDUCTASE FAMILY PROTEIN (AFU_ORTHOLOGUE AFUA_8G06820)"/>
    <property type="match status" value="1"/>
</dbReference>
<comment type="similarity">
    <text evidence="4 13">In the N-terminal section; belongs to the cytidine and deoxycytidylate deaminase family.</text>
</comment>
<dbReference type="InterPro" id="IPR050765">
    <property type="entry name" value="Riboflavin_Biosynth_HTPR"/>
</dbReference>
<feature type="binding site" evidence="15">
    <location>
        <position position="197"/>
    </location>
    <ligand>
        <name>NADP(+)</name>
        <dbReference type="ChEBI" id="CHEBI:58349"/>
    </ligand>
</feature>
<dbReference type="GO" id="GO:0008835">
    <property type="term" value="F:diaminohydroxyphosphoribosylaminopyrimidine deaminase activity"/>
    <property type="evidence" value="ECO:0007669"/>
    <property type="project" value="UniProtKB-EC"/>
</dbReference>
<feature type="domain" description="CMP/dCMP-type deaminase" evidence="17">
    <location>
        <begin position="1"/>
        <end position="124"/>
    </location>
</feature>
<feature type="binding site" evidence="15">
    <location>
        <begin position="299"/>
        <end position="305"/>
    </location>
    <ligand>
        <name>NADP(+)</name>
        <dbReference type="ChEBI" id="CHEBI:58349"/>
    </ligand>
</feature>
<evidence type="ECO:0000313" key="19">
    <source>
        <dbReference type="Proteomes" id="UP000277424"/>
    </source>
</evidence>
<dbReference type="InterPro" id="IPR011549">
    <property type="entry name" value="RibD_C"/>
</dbReference>
<reference evidence="18 19" key="1">
    <citation type="submission" date="2018-10" db="EMBL/GenBank/DDBJ databases">
        <title>Comparative analysis of microorganisms from saline springs in Andes Mountain Range, Colombia.</title>
        <authorList>
            <person name="Rubin E."/>
        </authorList>
    </citation>
    <scope>NUCLEOTIDE SEQUENCE [LARGE SCALE GENOMIC DNA]</scope>
    <source>
        <strain evidence="18 19">USBA 36</strain>
    </source>
</reference>
<dbReference type="AlphaFoldDB" id="A0A420WQU4"/>
<feature type="binding site" evidence="15">
    <location>
        <position position="155"/>
    </location>
    <ligand>
        <name>NADP(+)</name>
        <dbReference type="ChEBI" id="CHEBI:58349"/>
    </ligand>
</feature>
<comment type="caution">
    <text evidence="18">The sequence shown here is derived from an EMBL/GenBank/DDBJ whole genome shotgun (WGS) entry which is preliminary data.</text>
</comment>
<dbReference type="GO" id="GO:0008703">
    <property type="term" value="F:5-amino-6-(5-phosphoribosylamino)uracil reductase activity"/>
    <property type="evidence" value="ECO:0007669"/>
    <property type="project" value="UniProtKB-EC"/>
</dbReference>
<keyword evidence="9 13" id="KW-0862">Zinc</keyword>
<comment type="pathway">
    <text evidence="3 13">Cofactor biosynthesis; riboflavin biosynthesis; 5-amino-6-(D-ribitylamino)uracil from GTP: step 3/4.</text>
</comment>
<dbReference type="PROSITE" id="PS51747">
    <property type="entry name" value="CYT_DCMP_DEAMINASES_2"/>
    <property type="match status" value="1"/>
</dbReference>
<keyword evidence="11 13" id="KW-0560">Oxidoreductase</keyword>
<dbReference type="EC" id="3.5.4.26" evidence="13"/>
<comment type="function">
    <text evidence="1 13">Converts 2,5-diamino-6-(ribosylamino)-4(3h)-pyrimidinone 5'-phosphate into 5-amino-6-(ribosylamino)-2,4(1h,3h)-pyrimidinedione 5'-phosphate.</text>
</comment>
<dbReference type="Gene3D" id="3.40.140.10">
    <property type="entry name" value="Cytidine Deaminase, domain 2"/>
    <property type="match status" value="1"/>
</dbReference>
<dbReference type="NCBIfam" id="TIGR00326">
    <property type="entry name" value="eubact_ribD"/>
    <property type="match status" value="1"/>
</dbReference>
<feature type="binding site" evidence="15">
    <location>
        <position position="185"/>
    </location>
    <ligand>
        <name>substrate</name>
    </ligand>
</feature>
<dbReference type="InterPro" id="IPR002734">
    <property type="entry name" value="RibDG_C"/>
</dbReference>
<evidence type="ECO:0000256" key="12">
    <source>
        <dbReference type="ARBA" id="ARBA00023268"/>
    </source>
</evidence>
<comment type="cofactor">
    <cofactor evidence="13 16">
        <name>Zn(2+)</name>
        <dbReference type="ChEBI" id="CHEBI:29105"/>
    </cofactor>
    <text evidence="13 16">Binds 1 zinc ion.</text>
</comment>